<feature type="domain" description="C2H2-type zinc finger ascomycetes" evidence="3">
    <location>
        <begin position="1094"/>
        <end position="1118"/>
    </location>
</feature>
<dbReference type="PANTHER" id="PTHR10039:SF5">
    <property type="entry name" value="NACHT DOMAIN-CONTAINING PROTEIN"/>
    <property type="match status" value="1"/>
</dbReference>
<feature type="compositionally biased region" description="Low complexity" evidence="2">
    <location>
        <begin position="1016"/>
        <end position="1026"/>
    </location>
</feature>
<feature type="compositionally biased region" description="Basic and acidic residues" evidence="2">
    <location>
        <begin position="36"/>
        <end position="50"/>
    </location>
</feature>
<evidence type="ECO:0008006" key="7">
    <source>
        <dbReference type="Google" id="ProtNLM"/>
    </source>
</evidence>
<dbReference type="Proteomes" id="UP000782241">
    <property type="component" value="Unassembled WGS sequence"/>
</dbReference>
<dbReference type="AlphaFoldDB" id="A0A9P7KP73"/>
<evidence type="ECO:0000259" key="4">
    <source>
        <dbReference type="Pfam" id="PF24883"/>
    </source>
</evidence>
<dbReference type="InterPro" id="IPR057026">
    <property type="entry name" value="Znf-C2H2_ascomycetes"/>
</dbReference>
<dbReference type="SUPFAM" id="SSF52540">
    <property type="entry name" value="P-loop containing nucleoside triphosphate hydrolases"/>
    <property type="match status" value="1"/>
</dbReference>
<feature type="compositionally biased region" description="Basic residues" evidence="2">
    <location>
        <begin position="13"/>
        <end position="31"/>
    </location>
</feature>
<organism evidence="5 6">
    <name type="scientific">Fusarium avenaceum</name>
    <dbReference type="NCBI Taxonomy" id="40199"/>
    <lineage>
        <taxon>Eukaryota</taxon>
        <taxon>Fungi</taxon>
        <taxon>Dikarya</taxon>
        <taxon>Ascomycota</taxon>
        <taxon>Pezizomycotina</taxon>
        <taxon>Sordariomycetes</taxon>
        <taxon>Hypocreomycetidae</taxon>
        <taxon>Hypocreales</taxon>
        <taxon>Nectriaceae</taxon>
        <taxon>Fusarium</taxon>
        <taxon>Fusarium tricinctum species complex</taxon>
    </lineage>
</organism>
<gene>
    <name evidence="5" type="ORF">KAF25_009149</name>
</gene>
<protein>
    <recommendedName>
        <fullName evidence="7">NACHT domain-containing protein</fullName>
    </recommendedName>
</protein>
<evidence type="ECO:0000313" key="5">
    <source>
        <dbReference type="EMBL" id="KAG5655650.1"/>
    </source>
</evidence>
<accession>A0A9P7KP73</accession>
<feature type="region of interest" description="Disordered" evidence="2">
    <location>
        <begin position="725"/>
        <end position="751"/>
    </location>
</feature>
<dbReference type="Pfam" id="PF24537">
    <property type="entry name" value="zf-C2H2_fungi"/>
    <property type="match status" value="1"/>
</dbReference>
<name>A0A9P7KP73_9HYPO</name>
<feature type="compositionally biased region" description="Polar residues" evidence="2">
    <location>
        <begin position="1027"/>
        <end position="1045"/>
    </location>
</feature>
<feature type="domain" description="Nephrocystin 3-like N-terminal" evidence="4">
    <location>
        <begin position="329"/>
        <end position="513"/>
    </location>
</feature>
<evidence type="ECO:0000256" key="2">
    <source>
        <dbReference type="SAM" id="MobiDB-lite"/>
    </source>
</evidence>
<feature type="compositionally biased region" description="Polar residues" evidence="2">
    <location>
        <begin position="1"/>
        <end position="10"/>
    </location>
</feature>
<feature type="region of interest" description="Disordered" evidence="2">
    <location>
        <begin position="770"/>
        <end position="794"/>
    </location>
</feature>
<dbReference type="InterPro" id="IPR027417">
    <property type="entry name" value="P-loop_NTPase"/>
</dbReference>
<feature type="region of interest" description="Disordered" evidence="2">
    <location>
        <begin position="1"/>
        <end position="50"/>
    </location>
</feature>
<keyword evidence="6" id="KW-1185">Reference proteome</keyword>
<dbReference type="SUPFAM" id="SSF53474">
    <property type="entry name" value="alpha/beta-Hydrolases"/>
    <property type="match status" value="1"/>
</dbReference>
<dbReference type="InterPro" id="IPR056884">
    <property type="entry name" value="NPHP3-like_N"/>
</dbReference>
<evidence type="ECO:0000256" key="1">
    <source>
        <dbReference type="ARBA" id="ARBA00022737"/>
    </source>
</evidence>
<keyword evidence="1" id="KW-0677">Repeat</keyword>
<feature type="region of interest" description="Disordered" evidence="2">
    <location>
        <begin position="1059"/>
        <end position="1089"/>
    </location>
</feature>
<dbReference type="Gene3D" id="3.40.50.300">
    <property type="entry name" value="P-loop containing nucleotide triphosphate hydrolases"/>
    <property type="match status" value="1"/>
</dbReference>
<feature type="region of interest" description="Disordered" evidence="2">
    <location>
        <begin position="1005"/>
        <end position="1045"/>
    </location>
</feature>
<evidence type="ECO:0000313" key="6">
    <source>
        <dbReference type="Proteomes" id="UP000782241"/>
    </source>
</evidence>
<dbReference type="Pfam" id="PF24883">
    <property type="entry name" value="NPHP3_N"/>
    <property type="match status" value="1"/>
</dbReference>
<dbReference type="PANTHER" id="PTHR10039">
    <property type="entry name" value="AMELOGENIN"/>
    <property type="match status" value="1"/>
</dbReference>
<dbReference type="Gene3D" id="3.40.50.1820">
    <property type="entry name" value="alpha/beta hydrolase"/>
    <property type="match status" value="1"/>
</dbReference>
<dbReference type="EMBL" id="JAGPUO010000027">
    <property type="protein sequence ID" value="KAG5655650.1"/>
    <property type="molecule type" value="Genomic_DNA"/>
</dbReference>
<dbReference type="InterPro" id="IPR029058">
    <property type="entry name" value="AB_hydrolase_fold"/>
</dbReference>
<evidence type="ECO:0000259" key="3">
    <source>
        <dbReference type="Pfam" id="PF24537"/>
    </source>
</evidence>
<proteinExistence type="predicted"/>
<reference evidence="5" key="1">
    <citation type="submission" date="2021-04" db="EMBL/GenBank/DDBJ databases">
        <title>Draft genome of Fusarium avenaceum strain F156N33, isolated from an atmospheric sample in Virginia.</title>
        <authorList>
            <person name="Yang S."/>
            <person name="Vinatzer B.A."/>
            <person name="Coleman J."/>
        </authorList>
    </citation>
    <scope>NUCLEOTIDE SEQUENCE</scope>
    <source>
        <strain evidence="5">F156N33</strain>
    </source>
</reference>
<sequence>MQELPSNTDQSNKRRRRNVLSRVSNHLHRISSKGAPESEPKIDHATSEEVRDADPTTVFWPVELLSRECPNSRFLMFGYDSKVTKFSTGAISENSIFSHAKDLLFSLCRERTLHRPLICVAHSLGGIIVKEMLSRSSSSTESEYQNIIESIAAVIFLGTPHRGSVDIAAIGELVRSLVSGLGTATTPVVLNSLGLKNTELERAQEDFSRLWQTKVVPEYSSLIGNDREHAETLQADHVQMCRYSGKEDPNYRKVAGEICSIYFSIMALNQSKPLITREIPIRSQPTRKGLWSQNLGDDHEGQCNKAFLQSLWFPGINSRYDGLENPAAQTCQWLFEHESFQDWLSGRSREKHQGLLWLKGKPGSGKSTLMKEAFRRATLRQAKPSSSERIAVFFFNGKGNELEHSVAGLFRSLLYQLLHKDLSSLHNFRRYWDEKLNREAGLTSDLPSWTEAELKTAFESVIMRQVGKKIFIFIDAIDECDSKRVRDITYFWRKITKSAYAAGIDPNVCLSSRHFPSVTISDCSEIIMEQCNSRDIATYLSQRFEVGPASQEVQWQSLKDKIMEMSAGVFLWVVLVVDDLLQSWDEGWSVAYLTNRVERVPQGLEKLFSQMFSSLSNEMSEITVKLFQWATLSTKERLVPLRDTDFEAMSVDAGAGSLKLESGDSRVVQVIHESVRDFLLKGNGFSVLDPSLIAHPVGKGHLSIMATCLDYVNIEELDALVGARQQVSRQERSQKGTESPIPSAESNAIFPATPLSVEEKNNHTRDWITLHPPTQRALKGDEDRGSVAPKSPELSPAVNVAQWLEDTTHLTAQSGHWRVTTHDSVIGSSDTNKSQILEDYPALLSYATYAMFGHALLAHNDGVDPTGIIDRFSNKDIWDRWRALREDVPREIEFLDYVMEMGLSSWVNLLSDHASQSHGQQRGALEIPLPSMSSALSSAGDPLPRIADTEISYLTQDIVETAHKGLRYNSADCPNSSFRTGSHIATHAELEDLIHRSSNENIFQPPALTSLKRGRSPSIISRRQSPTIYSYNLPNGHSPQRGTSPQSFSLMLRRRESVASFSSAGSHDNQELYPRTTKPIPQVDQKGPEVWPETKDDAFFLCECCPKKPKRFTTIEDLT</sequence>
<dbReference type="PROSITE" id="PS50231">
    <property type="entry name" value="RICIN_B_LECTIN"/>
    <property type="match status" value="1"/>
</dbReference>
<comment type="caution">
    <text evidence="5">The sequence shown here is derived from an EMBL/GenBank/DDBJ whole genome shotgun (WGS) entry which is preliminary data.</text>
</comment>